<evidence type="ECO:0000313" key="2">
    <source>
        <dbReference type="Proteomes" id="UP001446205"/>
    </source>
</evidence>
<dbReference type="RefSeq" id="WP_341371416.1">
    <property type="nucleotide sequence ID" value="NZ_JBBPCO010000011.1"/>
</dbReference>
<keyword evidence="2" id="KW-1185">Reference proteome</keyword>
<reference evidence="1 2" key="1">
    <citation type="submission" date="2024-04" db="EMBL/GenBank/DDBJ databases">
        <authorList>
            <person name="Abashina T."/>
            <person name="Shaikin A."/>
        </authorList>
    </citation>
    <scope>NUCLEOTIDE SEQUENCE [LARGE SCALE GENOMIC DNA]</scope>
    <source>
        <strain evidence="1 2">AAFK</strain>
    </source>
</reference>
<dbReference type="Proteomes" id="UP001446205">
    <property type="component" value="Unassembled WGS sequence"/>
</dbReference>
<protein>
    <submittedName>
        <fullName evidence="1">Type I-U CRISPR-associated protein Csb2</fullName>
    </submittedName>
</protein>
<evidence type="ECO:0000313" key="1">
    <source>
        <dbReference type="EMBL" id="MEK8090360.1"/>
    </source>
</evidence>
<accession>A0ABU9DCA4</accession>
<name>A0ABU9DCA4_9PROT</name>
<proteinExistence type="predicted"/>
<dbReference type="EMBL" id="JBBPCO010000011">
    <property type="protein sequence ID" value="MEK8090360.1"/>
    <property type="molecule type" value="Genomic_DNA"/>
</dbReference>
<dbReference type="InterPro" id="IPR019089">
    <property type="entry name" value="Cas_GSU0054"/>
</dbReference>
<comment type="caution">
    <text evidence="1">The sequence shown here is derived from an EMBL/GenBank/DDBJ whole genome shotgun (WGS) entry which is preliminary data.</text>
</comment>
<organism evidence="1 2">
    <name type="scientific">Thermithiobacillus plumbiphilus</name>
    <dbReference type="NCBI Taxonomy" id="1729899"/>
    <lineage>
        <taxon>Bacteria</taxon>
        <taxon>Pseudomonadati</taxon>
        <taxon>Pseudomonadota</taxon>
        <taxon>Acidithiobacillia</taxon>
        <taxon>Acidithiobacillales</taxon>
        <taxon>Thermithiobacillaceae</taxon>
        <taxon>Thermithiobacillus</taxon>
    </lineage>
</organism>
<sequence length="504" mass="56807">MLVISFTFPGGRYHATPWGRHVNEADLEWPPSPWRIVRALIAVWHRKLDPARRDVDLLIRLLGRVSSEAPHYQVPEAVHAHTRHYMPGKGDKRTLIFDAFARLDANTPVIAVWRGIHLAGDEVELLDSLLAKLGFLGRAESWADAVRLPEWLGECNCVANGEELDPETGEVSERISLYMPMAPANYDVFRRAQIDGLSKRADITPKDRKKIEATLPESWISAVALDTSELRSAGWNMPPAARKVNYVQPAGLLRSVARIRPRFRERQSVNTLRFAMYGKPLPLIQDTVRVGEWLRMAAMSVVKRKHNEDSIPPIISGHDLADGNRHQHAFWLPEDADGDGHIDHLLIHIPAGLAGPARQALESLSHLWNHEGQKWQLLLESSSGSDGKIGSSTLFKEGNTWTSATPYLHPWHAKKNFTAADQIRRECRERGLPEVQNLQQISTIRIQGRELRPTHFHRFRSKRGLVQPDTHGSFWRITFAEPIPGPLALGFACHFGLGLFAPCE</sequence>
<dbReference type="NCBIfam" id="TIGR02165">
    <property type="entry name" value="cas5_6_GSU0054"/>
    <property type="match status" value="1"/>
</dbReference>
<gene>
    <name evidence="1" type="primary">csb2</name>
    <name evidence="1" type="ORF">WOB96_11380</name>
</gene>